<sequence length="109" mass="12647">MAAVHSSVRPPKSKMPWGTILKPEFGLGYQKMNEYEIEQTVNRLYTIPTPKERPVTRVGKKMESFEIDEMLQRLTTVKKEKIPDHDRRVTSSPYQPMGVVSSYAWQGYN</sequence>
<dbReference type="Proteomes" id="UP001164746">
    <property type="component" value="Chromosome 3"/>
</dbReference>
<accession>A0ABY7DL20</accession>
<gene>
    <name evidence="1" type="ORF">MAR_022757</name>
</gene>
<evidence type="ECO:0000313" key="1">
    <source>
        <dbReference type="EMBL" id="WAQ98384.1"/>
    </source>
</evidence>
<keyword evidence="2" id="KW-1185">Reference proteome</keyword>
<protein>
    <submittedName>
        <fullName evidence="1">Uncharacterized protein</fullName>
    </submittedName>
</protein>
<reference evidence="1" key="1">
    <citation type="submission" date="2022-11" db="EMBL/GenBank/DDBJ databases">
        <title>Centuries of genome instability and evolution in soft-shell clam transmissible cancer (bioRxiv).</title>
        <authorList>
            <person name="Hart S.F.M."/>
            <person name="Yonemitsu M.A."/>
            <person name="Giersch R.M."/>
            <person name="Beal B.F."/>
            <person name="Arriagada G."/>
            <person name="Davis B.W."/>
            <person name="Ostrander E.A."/>
            <person name="Goff S.P."/>
            <person name="Metzger M.J."/>
        </authorList>
    </citation>
    <scope>NUCLEOTIDE SEQUENCE</scope>
    <source>
        <strain evidence="1">MELC-2E11</strain>
        <tissue evidence="1">Siphon/mantle</tissue>
    </source>
</reference>
<dbReference type="EMBL" id="CP111014">
    <property type="protein sequence ID" value="WAQ98384.1"/>
    <property type="molecule type" value="Genomic_DNA"/>
</dbReference>
<evidence type="ECO:0000313" key="2">
    <source>
        <dbReference type="Proteomes" id="UP001164746"/>
    </source>
</evidence>
<proteinExistence type="predicted"/>
<organism evidence="1 2">
    <name type="scientific">Mya arenaria</name>
    <name type="common">Soft-shell clam</name>
    <dbReference type="NCBI Taxonomy" id="6604"/>
    <lineage>
        <taxon>Eukaryota</taxon>
        <taxon>Metazoa</taxon>
        <taxon>Spiralia</taxon>
        <taxon>Lophotrochozoa</taxon>
        <taxon>Mollusca</taxon>
        <taxon>Bivalvia</taxon>
        <taxon>Autobranchia</taxon>
        <taxon>Heteroconchia</taxon>
        <taxon>Euheterodonta</taxon>
        <taxon>Imparidentia</taxon>
        <taxon>Neoheterodontei</taxon>
        <taxon>Myida</taxon>
        <taxon>Myoidea</taxon>
        <taxon>Myidae</taxon>
        <taxon>Mya</taxon>
    </lineage>
</organism>
<name>A0ABY7DL20_MYAAR</name>